<dbReference type="Proteomes" id="UP000254711">
    <property type="component" value="Unassembled WGS sequence"/>
</dbReference>
<feature type="domain" description="Transposase zinc-ribbon" evidence="1">
    <location>
        <begin position="3"/>
        <end position="26"/>
    </location>
</feature>
<dbReference type="EMBL" id="QQSY01000010">
    <property type="protein sequence ID" value="RDI96868.1"/>
    <property type="molecule type" value="Genomic_DNA"/>
</dbReference>
<organism evidence="2 3">
    <name type="scientific">Dyella solisilvae</name>
    <dbReference type="NCBI Taxonomy" id="1920168"/>
    <lineage>
        <taxon>Bacteria</taxon>
        <taxon>Pseudomonadati</taxon>
        <taxon>Pseudomonadota</taxon>
        <taxon>Gammaproteobacteria</taxon>
        <taxon>Lysobacterales</taxon>
        <taxon>Rhodanobacteraceae</taxon>
        <taxon>Dyella</taxon>
    </lineage>
</organism>
<proteinExistence type="predicted"/>
<dbReference type="Pfam" id="PF12760">
    <property type="entry name" value="Zn_ribbon_IS1595"/>
    <property type="match status" value="1"/>
</dbReference>
<evidence type="ECO:0000259" key="1">
    <source>
        <dbReference type="Pfam" id="PF12760"/>
    </source>
</evidence>
<accession>A0A370K2P3</accession>
<feature type="non-terminal residue" evidence="2">
    <location>
        <position position="43"/>
    </location>
</feature>
<reference evidence="2 3" key="1">
    <citation type="submission" date="2018-07" db="EMBL/GenBank/DDBJ databases">
        <title>Dyella solisilvae sp. nov., isolated from the pine and broad-leaved mixed forest soil.</title>
        <authorList>
            <person name="Gao Z."/>
            <person name="Qiu L."/>
        </authorList>
    </citation>
    <scope>NUCLEOTIDE SEQUENCE [LARGE SCALE GENOMIC DNA]</scope>
    <source>
        <strain evidence="2 3">DHG54</strain>
    </source>
</reference>
<gene>
    <name evidence="2" type="ORF">DVT68_19830</name>
</gene>
<dbReference type="InterPro" id="IPR024442">
    <property type="entry name" value="Transposase_Zn_ribbon"/>
</dbReference>
<comment type="caution">
    <text evidence="2">The sequence shown here is derived from an EMBL/GenBank/DDBJ whole genome shotgun (WGS) entry which is preliminary data.</text>
</comment>
<evidence type="ECO:0000313" key="2">
    <source>
        <dbReference type="EMBL" id="RDI96868.1"/>
    </source>
</evidence>
<dbReference type="AlphaFoldDB" id="A0A370K2P3"/>
<protein>
    <recommendedName>
        <fullName evidence="1">Transposase zinc-ribbon domain-containing protein</fullName>
    </recommendedName>
</protein>
<dbReference type="RefSeq" id="WP_199536158.1">
    <property type="nucleotide sequence ID" value="NZ_QQSY01000010.1"/>
</dbReference>
<keyword evidence="3" id="KW-1185">Reference proteome</keyword>
<sequence>MKRCPQCGGSRPYRLSDGRLKCRSCRGRFSWTSAWDSVRLPVA</sequence>
<name>A0A370K2P3_9GAMM</name>
<evidence type="ECO:0000313" key="3">
    <source>
        <dbReference type="Proteomes" id="UP000254711"/>
    </source>
</evidence>